<dbReference type="CDD" id="cd09279">
    <property type="entry name" value="RNase_HI_like"/>
    <property type="match status" value="1"/>
</dbReference>
<dbReference type="PANTHER" id="PTHR48475:SF1">
    <property type="entry name" value="RNASE H TYPE-1 DOMAIN-CONTAINING PROTEIN"/>
    <property type="match status" value="1"/>
</dbReference>
<dbReference type="GO" id="GO:0004523">
    <property type="term" value="F:RNA-DNA hybrid ribonuclease activity"/>
    <property type="evidence" value="ECO:0007669"/>
    <property type="project" value="InterPro"/>
</dbReference>
<dbReference type="Pfam" id="PF13456">
    <property type="entry name" value="RVT_3"/>
    <property type="match status" value="1"/>
</dbReference>
<organism evidence="2">
    <name type="scientific">marine metagenome</name>
    <dbReference type="NCBI Taxonomy" id="408172"/>
    <lineage>
        <taxon>unclassified sequences</taxon>
        <taxon>metagenomes</taxon>
        <taxon>ecological metagenomes</taxon>
    </lineage>
</organism>
<dbReference type="InterPro" id="IPR036397">
    <property type="entry name" value="RNaseH_sf"/>
</dbReference>
<protein>
    <recommendedName>
        <fullName evidence="1">RNase H type-1 domain-containing protein</fullName>
    </recommendedName>
</protein>
<evidence type="ECO:0000313" key="2">
    <source>
        <dbReference type="EMBL" id="SVA39152.1"/>
    </source>
</evidence>
<evidence type="ECO:0000259" key="1">
    <source>
        <dbReference type="PROSITE" id="PS50879"/>
    </source>
</evidence>
<name>A0A381VFT9_9ZZZZ</name>
<dbReference type="InterPro" id="IPR002156">
    <property type="entry name" value="RNaseH_domain"/>
</dbReference>
<reference evidence="2" key="1">
    <citation type="submission" date="2018-05" db="EMBL/GenBank/DDBJ databases">
        <authorList>
            <person name="Lanie J.A."/>
            <person name="Ng W.-L."/>
            <person name="Kazmierczak K.M."/>
            <person name="Andrzejewski T.M."/>
            <person name="Davidsen T.M."/>
            <person name="Wayne K.J."/>
            <person name="Tettelin H."/>
            <person name="Glass J.I."/>
            <person name="Rusch D."/>
            <person name="Podicherti R."/>
            <person name="Tsui H.-C.T."/>
            <person name="Winkler M.E."/>
        </authorList>
    </citation>
    <scope>NUCLEOTIDE SEQUENCE</scope>
</reference>
<feature type="domain" description="RNase H type-1" evidence="1">
    <location>
        <begin position="39"/>
        <end position="169"/>
    </location>
</feature>
<dbReference type="AlphaFoldDB" id="A0A381VFT9"/>
<dbReference type="PROSITE" id="PS50879">
    <property type="entry name" value="RNASE_H_1"/>
    <property type="match status" value="1"/>
</dbReference>
<sequence length="175" mass="19859">MQSLTHDQIEAIRSALQSNDVDEIHKRVLSSMLNEYSGKDSSAVLYVDGAADLHSKTAGIGGVVYINQDEVFSFSEPLFEKTNNEAEYLALLKGVQVTLELKISKIDIYSDSELIVKQINGDYKIKNDRMKVLHSRVISELNRLNHWTITHIMREKNIRADELSKVGMQQARHSK</sequence>
<proteinExistence type="predicted"/>
<dbReference type="Gene3D" id="3.30.420.10">
    <property type="entry name" value="Ribonuclease H-like superfamily/Ribonuclease H"/>
    <property type="match status" value="1"/>
</dbReference>
<dbReference type="SUPFAM" id="SSF53098">
    <property type="entry name" value="Ribonuclease H-like"/>
    <property type="match status" value="1"/>
</dbReference>
<dbReference type="GO" id="GO:0003676">
    <property type="term" value="F:nucleic acid binding"/>
    <property type="evidence" value="ECO:0007669"/>
    <property type="project" value="InterPro"/>
</dbReference>
<dbReference type="InterPro" id="IPR012337">
    <property type="entry name" value="RNaseH-like_sf"/>
</dbReference>
<dbReference type="EMBL" id="UINC01008706">
    <property type="protein sequence ID" value="SVA39152.1"/>
    <property type="molecule type" value="Genomic_DNA"/>
</dbReference>
<gene>
    <name evidence="2" type="ORF">METZ01_LOCUS92006</name>
</gene>
<accession>A0A381VFT9</accession>
<dbReference type="PANTHER" id="PTHR48475">
    <property type="entry name" value="RIBONUCLEASE H"/>
    <property type="match status" value="1"/>
</dbReference>